<evidence type="ECO:0000313" key="3">
    <source>
        <dbReference type="Proteomes" id="UP000077202"/>
    </source>
</evidence>
<sequence>MKGQKLGLGSAGAPGTARQSRPRRKRRKEDQKVQKMIEKDGHGAAAAAAEEAEEAECCSCWRWWRALGGGGADAGPTGGLLYNTWRAWRLAVTNGESSRTGQGSRRGILRTSRQQQYRRFSSVGFPGNLKYGGSIAAAAVFGDLKERLLSIVVRSSVVHFSSPFPIGNWPFLDKFRSYLWNPAVA</sequence>
<dbReference type="Proteomes" id="UP000077202">
    <property type="component" value="Unassembled WGS sequence"/>
</dbReference>
<protein>
    <submittedName>
        <fullName evidence="2">Uncharacterized protein</fullName>
    </submittedName>
</protein>
<gene>
    <name evidence="2" type="ORF">AXG93_3569s1020</name>
</gene>
<accession>A0A176WHM1</accession>
<evidence type="ECO:0000256" key="1">
    <source>
        <dbReference type="SAM" id="MobiDB-lite"/>
    </source>
</evidence>
<proteinExistence type="predicted"/>
<name>A0A176WHM1_MARPO</name>
<organism evidence="2 3">
    <name type="scientific">Marchantia polymorpha subsp. ruderalis</name>
    <dbReference type="NCBI Taxonomy" id="1480154"/>
    <lineage>
        <taxon>Eukaryota</taxon>
        <taxon>Viridiplantae</taxon>
        <taxon>Streptophyta</taxon>
        <taxon>Embryophyta</taxon>
        <taxon>Marchantiophyta</taxon>
        <taxon>Marchantiopsida</taxon>
        <taxon>Marchantiidae</taxon>
        <taxon>Marchantiales</taxon>
        <taxon>Marchantiaceae</taxon>
        <taxon>Marchantia</taxon>
    </lineage>
</organism>
<dbReference type="EMBL" id="LVLJ01000773">
    <property type="protein sequence ID" value="OAE32627.1"/>
    <property type="molecule type" value="Genomic_DNA"/>
</dbReference>
<evidence type="ECO:0000313" key="2">
    <source>
        <dbReference type="EMBL" id="OAE32627.1"/>
    </source>
</evidence>
<reference evidence="2" key="1">
    <citation type="submission" date="2016-03" db="EMBL/GenBank/DDBJ databases">
        <title>Mechanisms controlling the formation of the plant cell surface in tip-growing cells are functionally conserved among land plants.</title>
        <authorList>
            <person name="Honkanen S."/>
            <person name="Jones V.A."/>
            <person name="Morieri G."/>
            <person name="Champion C."/>
            <person name="Hetherington A.J."/>
            <person name="Kelly S."/>
            <person name="Saint-Marcoux D."/>
            <person name="Proust H."/>
            <person name="Prescott H."/>
            <person name="Dolan L."/>
        </authorList>
    </citation>
    <scope>NUCLEOTIDE SEQUENCE [LARGE SCALE GENOMIC DNA]</scope>
    <source>
        <tissue evidence="2">Whole gametophyte</tissue>
    </source>
</reference>
<dbReference type="AlphaFoldDB" id="A0A176WHM1"/>
<keyword evidence="3" id="KW-1185">Reference proteome</keyword>
<comment type="caution">
    <text evidence="2">The sequence shown here is derived from an EMBL/GenBank/DDBJ whole genome shotgun (WGS) entry which is preliminary data.</text>
</comment>
<feature type="region of interest" description="Disordered" evidence="1">
    <location>
        <begin position="1"/>
        <end position="34"/>
    </location>
</feature>